<dbReference type="InterPro" id="IPR036390">
    <property type="entry name" value="WH_DNA-bd_sf"/>
</dbReference>
<dbReference type="PANTHER" id="PTHR39515:SF2">
    <property type="entry name" value="HTH-TYPE TRANSCRIPTIONAL REGULATOR RV0880"/>
    <property type="match status" value="1"/>
</dbReference>
<dbReference type="EMBL" id="FTNT01000001">
    <property type="protein sequence ID" value="SIR69825.1"/>
    <property type="molecule type" value="Genomic_DNA"/>
</dbReference>
<dbReference type="STRING" id="1344003.SAMN05445060_0518"/>
<dbReference type="Gene3D" id="1.10.287.100">
    <property type="match status" value="1"/>
</dbReference>
<accession>A0A1N7D2A8</accession>
<evidence type="ECO:0000313" key="3">
    <source>
        <dbReference type="Proteomes" id="UP000186218"/>
    </source>
</evidence>
<dbReference type="InterPro" id="IPR052526">
    <property type="entry name" value="HTH-type_Bedaq_tolerance"/>
</dbReference>
<dbReference type="InterPro" id="IPR000835">
    <property type="entry name" value="HTH_MarR-typ"/>
</dbReference>
<dbReference type="GO" id="GO:0003700">
    <property type="term" value="F:DNA-binding transcription factor activity"/>
    <property type="evidence" value="ECO:0007669"/>
    <property type="project" value="InterPro"/>
</dbReference>
<keyword evidence="3" id="KW-1185">Reference proteome</keyword>
<reference evidence="2 3" key="1">
    <citation type="submission" date="2017-01" db="EMBL/GenBank/DDBJ databases">
        <authorList>
            <person name="Mah S.A."/>
            <person name="Swanson W.J."/>
            <person name="Moy G.W."/>
            <person name="Vacquier V.D."/>
        </authorList>
    </citation>
    <scope>NUCLEOTIDE SEQUENCE [LARGE SCALE GENOMIC DNA]</scope>
    <source>
        <strain evidence="2 3">CPCC 203464</strain>
    </source>
</reference>
<evidence type="ECO:0000259" key="1">
    <source>
        <dbReference type="PROSITE" id="PS50995"/>
    </source>
</evidence>
<dbReference type="PROSITE" id="PS50995">
    <property type="entry name" value="HTH_MARR_2"/>
    <property type="match status" value="1"/>
</dbReference>
<dbReference type="AlphaFoldDB" id="A0A1N7D2A8"/>
<dbReference type="RefSeq" id="WP_234974192.1">
    <property type="nucleotide sequence ID" value="NZ_FTNT01000001.1"/>
</dbReference>
<proteinExistence type="predicted"/>
<gene>
    <name evidence="2" type="ORF">SAMN05445060_0518</name>
</gene>
<feature type="domain" description="HTH marR-type" evidence="1">
    <location>
        <begin position="24"/>
        <end position="156"/>
    </location>
</feature>
<sequence>MSTTGDRPVAVDGGRIDAESLAAATRLRDAMMDVARLARRHRPDHGLTMTQATLLGDLDRYGISTVADLAERAQVRVQSLTLSMNRLDELGMITRTADPTDRRRQLIELSDRGRTTLLADRRQRDEWLAEAMAERLDTTERALLDLCVPLLRKVVGSER</sequence>
<dbReference type="SUPFAM" id="SSF46785">
    <property type="entry name" value="Winged helix' DNA-binding domain"/>
    <property type="match status" value="1"/>
</dbReference>
<dbReference type="PANTHER" id="PTHR39515">
    <property type="entry name" value="CONSERVED PROTEIN"/>
    <property type="match status" value="1"/>
</dbReference>
<dbReference type="Proteomes" id="UP000186218">
    <property type="component" value="Unassembled WGS sequence"/>
</dbReference>
<dbReference type="Pfam" id="PF12802">
    <property type="entry name" value="MarR_2"/>
    <property type="match status" value="1"/>
</dbReference>
<dbReference type="SMART" id="SM00347">
    <property type="entry name" value="HTH_MARR"/>
    <property type="match status" value="1"/>
</dbReference>
<name>A0A1N7D2A8_9NOCA</name>
<evidence type="ECO:0000313" key="2">
    <source>
        <dbReference type="EMBL" id="SIR69825.1"/>
    </source>
</evidence>
<dbReference type="InterPro" id="IPR036388">
    <property type="entry name" value="WH-like_DNA-bd_sf"/>
</dbReference>
<organism evidence="2 3">
    <name type="scientific">Williamsia sterculiae</name>
    <dbReference type="NCBI Taxonomy" id="1344003"/>
    <lineage>
        <taxon>Bacteria</taxon>
        <taxon>Bacillati</taxon>
        <taxon>Actinomycetota</taxon>
        <taxon>Actinomycetes</taxon>
        <taxon>Mycobacteriales</taxon>
        <taxon>Nocardiaceae</taxon>
        <taxon>Williamsia</taxon>
    </lineage>
</organism>
<protein>
    <submittedName>
        <fullName evidence="2">Transcriptional regulator, MarR family</fullName>
    </submittedName>
</protein>
<dbReference type="Gene3D" id="1.10.10.10">
    <property type="entry name" value="Winged helix-like DNA-binding domain superfamily/Winged helix DNA-binding domain"/>
    <property type="match status" value="1"/>
</dbReference>